<name>A0A9C7BVV2_9VIRU</name>
<dbReference type="SUPFAM" id="SSF52047">
    <property type="entry name" value="RNI-like"/>
    <property type="match status" value="1"/>
</dbReference>
<accession>A0A9C7BVV2</accession>
<dbReference type="InterPro" id="IPR032675">
    <property type="entry name" value="LRR_dom_sf"/>
</dbReference>
<proteinExistence type="predicted"/>
<evidence type="ECO:0000313" key="1">
    <source>
        <dbReference type="EMBL" id="BDT62379.1"/>
    </source>
</evidence>
<reference evidence="1" key="1">
    <citation type="submission" date="2022-10" db="EMBL/GenBank/DDBJ databases">
        <title>Genome sequences of endogenous nimaviruses in decapod crustaceans.</title>
        <authorList>
            <person name="Kawato S."/>
            <person name="Nozaki R."/>
            <person name="Kondo H."/>
            <person name="Hirono I."/>
        </authorList>
    </citation>
    <scope>NUCLEOTIDE SEQUENCE</scope>
    <source>
        <strain evidence="1">Okinawa2016</strain>
    </source>
</reference>
<sequence>MNPITLKSTALPLIVDRILRAVAAIEDGESCFMKKYPNDVNISKFHKYKKLMISEARTYLQNIPLHLLNECVELVLKKFTTELNGYLSPPTKYYERYANLLDIIPLNRLSIFCDKWTDELAIGSKWTELLFKKLAGCSRLETLSVSEIPVFENEIISFSEMFKNFTHLTFLKIIPNELKKNYDISFNIVIELVTQYCPKLRELHLTYNGKTLRNTESKIEDLVKCRNLVSLWLYDNSSTTTVENIDGLQKLLIELKNLKCLFHKDLKSAILDPNKKISGTLGLEHLILRDDVFYDRDHEVNLNDLVQLSKICPATRTLKLTQPPFNMDMVLTALPNLEILDMDRCGYGIFPRLSSIPLHNLKVLKLKHVYDISYTHISQLAHNCPNLEVLDISFSMINADGNLTLPPRQSLAFPHLKELTMVPMCYLRGFHSCHCKHRSWKIDKDLTQYLLRGSHNLERVHVHYRDSYYKPSSSFILEMLESLKRLTSLQLVSSLDMPRDIIHEMVNRCPMLKELAAFDSWNFNTSMDENIPKQIELMKYCKCVGIIPYR</sequence>
<dbReference type="PANTHER" id="PTHR38926:SF5">
    <property type="entry name" value="F-BOX AND LEUCINE-RICH REPEAT PROTEIN 6"/>
    <property type="match status" value="1"/>
</dbReference>
<dbReference type="Gene3D" id="3.80.10.10">
    <property type="entry name" value="Ribonuclease Inhibitor"/>
    <property type="match status" value="2"/>
</dbReference>
<protein>
    <submittedName>
        <fullName evidence="1">Uncharacterized protein</fullName>
    </submittedName>
</protein>
<dbReference type="EMBL" id="LC738874">
    <property type="protein sequence ID" value="BDT62379.1"/>
    <property type="molecule type" value="Genomic_DNA"/>
</dbReference>
<organism evidence="1">
    <name type="scientific">Melicertus latisulcatus majanivirus</name>
    <dbReference type="NCBI Taxonomy" id="2984277"/>
    <lineage>
        <taxon>Viruses</taxon>
        <taxon>Viruses incertae sedis</taxon>
        <taxon>Naldaviricetes</taxon>
        <taxon>Nimaviridae</taxon>
    </lineage>
</organism>
<dbReference type="PANTHER" id="PTHR38926">
    <property type="entry name" value="F-BOX DOMAIN CONTAINING PROTEIN, EXPRESSED"/>
    <property type="match status" value="1"/>
</dbReference>